<dbReference type="EMBL" id="UYRX01000456">
    <property type="protein sequence ID" value="VDK82475.1"/>
    <property type="molecule type" value="Genomic_DNA"/>
</dbReference>
<evidence type="ECO:0000313" key="6">
    <source>
        <dbReference type="EMBL" id="VDK82475.1"/>
    </source>
</evidence>
<dbReference type="Pfam" id="PF00335">
    <property type="entry name" value="Tetraspanin"/>
    <property type="match status" value="1"/>
</dbReference>
<comment type="subcellular location">
    <subcellularLocation>
        <location evidence="1">Membrane</location>
        <topology evidence="1">Multi-pass membrane protein</topology>
    </subcellularLocation>
</comment>
<feature type="transmembrane region" description="Helical" evidence="5">
    <location>
        <begin position="119"/>
        <end position="143"/>
    </location>
</feature>
<keyword evidence="4 5" id="KW-0472">Membrane</keyword>
<name>A0A3P6TN47_LITSI</name>
<dbReference type="Proteomes" id="UP000277928">
    <property type="component" value="Unassembled WGS sequence"/>
</dbReference>
<protein>
    <recommendedName>
        <fullName evidence="8">Tetraspanin</fullName>
    </recommendedName>
</protein>
<proteinExistence type="predicted"/>
<evidence type="ECO:0000256" key="1">
    <source>
        <dbReference type="ARBA" id="ARBA00004141"/>
    </source>
</evidence>
<dbReference type="GO" id="GO:0005886">
    <property type="term" value="C:plasma membrane"/>
    <property type="evidence" value="ECO:0007669"/>
    <property type="project" value="TreeGrafter"/>
</dbReference>
<keyword evidence="2 5" id="KW-0812">Transmembrane</keyword>
<organism evidence="6 7">
    <name type="scientific">Litomosoides sigmodontis</name>
    <name type="common">Filarial nematode worm</name>
    <dbReference type="NCBI Taxonomy" id="42156"/>
    <lineage>
        <taxon>Eukaryota</taxon>
        <taxon>Metazoa</taxon>
        <taxon>Ecdysozoa</taxon>
        <taxon>Nematoda</taxon>
        <taxon>Chromadorea</taxon>
        <taxon>Rhabditida</taxon>
        <taxon>Spirurina</taxon>
        <taxon>Spiruromorpha</taxon>
        <taxon>Filarioidea</taxon>
        <taxon>Onchocercidae</taxon>
        <taxon>Litomosoides</taxon>
    </lineage>
</organism>
<keyword evidence="3 5" id="KW-1133">Transmembrane helix</keyword>
<feature type="transmembrane region" description="Helical" evidence="5">
    <location>
        <begin position="37"/>
        <end position="60"/>
    </location>
</feature>
<evidence type="ECO:0000256" key="5">
    <source>
        <dbReference type="SAM" id="Phobius"/>
    </source>
</evidence>
<dbReference type="PANTHER" id="PTHR19282">
    <property type="entry name" value="TETRASPANIN"/>
    <property type="match status" value="1"/>
</dbReference>
<feature type="transmembrane region" description="Helical" evidence="5">
    <location>
        <begin position="91"/>
        <end position="112"/>
    </location>
</feature>
<evidence type="ECO:0008006" key="8">
    <source>
        <dbReference type="Google" id="ProtNLM"/>
    </source>
</evidence>
<dbReference type="OrthoDB" id="5870230at2759"/>
<evidence type="ECO:0000313" key="7">
    <source>
        <dbReference type="Proteomes" id="UP000277928"/>
    </source>
</evidence>
<evidence type="ECO:0000256" key="2">
    <source>
        <dbReference type="ARBA" id="ARBA00022692"/>
    </source>
</evidence>
<sequence>MFECRIKELRGREEKKSSGIAANTAMVHGCGNRIVKFLFFTANLLICLFGALLFGFSLWINLDKNFAEKLEEIREIPKEDTTILTKYHTSLWILVGIGAFLFLVGFFGCCGAMCESITLLTLFFIIVLVLTIIEVGAVIFAAASKEQFKNVLHRLLSEAGKADKKYMESLKPIQDLFHCCGATRETMSLYVEYGLSGLFYRNIELFGVNRRNGCPKCHLFDNYRVVRSNFNMHTMQSISL</sequence>
<keyword evidence="7" id="KW-1185">Reference proteome</keyword>
<dbReference type="PRINTS" id="PR00259">
    <property type="entry name" value="TMFOUR"/>
</dbReference>
<accession>A0A3P6TN47</accession>
<reference evidence="6 7" key="1">
    <citation type="submission" date="2018-08" db="EMBL/GenBank/DDBJ databases">
        <authorList>
            <person name="Laetsch R D."/>
            <person name="Stevens L."/>
            <person name="Kumar S."/>
            <person name="Blaxter L. M."/>
        </authorList>
    </citation>
    <scope>NUCLEOTIDE SEQUENCE [LARGE SCALE GENOMIC DNA]</scope>
</reference>
<dbReference type="AlphaFoldDB" id="A0A3P6TN47"/>
<evidence type="ECO:0000256" key="3">
    <source>
        <dbReference type="ARBA" id="ARBA00022989"/>
    </source>
</evidence>
<dbReference type="OMA" id="RISHMVQ"/>
<dbReference type="PANTHER" id="PTHR19282:SF530">
    <property type="entry name" value="TETRASPANIN"/>
    <property type="match status" value="1"/>
</dbReference>
<evidence type="ECO:0000256" key="4">
    <source>
        <dbReference type="ARBA" id="ARBA00023136"/>
    </source>
</evidence>
<gene>
    <name evidence="6" type="ORF">NLS_LOCUS5771</name>
</gene>
<dbReference type="STRING" id="42156.A0A3P6TN47"/>
<dbReference type="InterPro" id="IPR018499">
    <property type="entry name" value="Tetraspanin/Peripherin"/>
</dbReference>